<protein>
    <submittedName>
        <fullName evidence="5">Unannotated protein</fullName>
    </submittedName>
</protein>
<reference evidence="5" key="1">
    <citation type="submission" date="2020-05" db="EMBL/GenBank/DDBJ databases">
        <authorList>
            <person name="Chiriac C."/>
            <person name="Salcher M."/>
            <person name="Ghai R."/>
            <person name="Kavagutti S V."/>
        </authorList>
    </citation>
    <scope>NUCLEOTIDE SEQUENCE</scope>
</reference>
<sequence>MRNSFAGGRSTRRIATAAAAAVVAIAATGCGSASDSGSSSAGASDGPKSGEKFVIGFEQPLGGQPWREMGLATLQALAKQPQYKDKIELKIVRTQDNDPAQQAAAMRNLISQDVDAIMFDPASPTGANPVIAQAKAKGIPVVANGGPVASKDAYVVSTDWVKAGETGAKWLAENMKGGKNVVVLEGFKGVPINEDAMPVVRKTLEAGGAKIIAQDTNGWDEATAQKNMANLLRSNPDIDGVYSFLAGGQGVPEAFKQAGRDFVPTVGGSGYNGEGCTVKKYMADGLTADLVSGQPAIYAKGLEQTVKLLEGEKIEREQYFEPLELQTEDAAKRCLADKPPLFAIGYEFPGLDLPLQATLAEYKG</sequence>
<dbReference type="PANTHER" id="PTHR46847">
    <property type="entry name" value="D-ALLOSE-BINDING PERIPLASMIC PROTEIN-RELATED"/>
    <property type="match status" value="1"/>
</dbReference>
<organism evidence="5">
    <name type="scientific">freshwater metagenome</name>
    <dbReference type="NCBI Taxonomy" id="449393"/>
    <lineage>
        <taxon>unclassified sequences</taxon>
        <taxon>metagenomes</taxon>
        <taxon>ecological metagenomes</taxon>
    </lineage>
</organism>
<evidence type="ECO:0000256" key="3">
    <source>
        <dbReference type="ARBA" id="ARBA00022729"/>
    </source>
</evidence>
<dbReference type="PROSITE" id="PS51257">
    <property type="entry name" value="PROKAR_LIPOPROTEIN"/>
    <property type="match status" value="1"/>
</dbReference>
<proteinExistence type="inferred from homology"/>
<feature type="domain" description="Periplasmic binding protein" evidence="4">
    <location>
        <begin position="60"/>
        <end position="313"/>
    </location>
</feature>
<dbReference type="AlphaFoldDB" id="A0A6J7GHB5"/>
<dbReference type="Pfam" id="PF13407">
    <property type="entry name" value="Peripla_BP_4"/>
    <property type="match status" value="1"/>
</dbReference>
<dbReference type="EMBL" id="CAFBMK010000027">
    <property type="protein sequence ID" value="CAB4903493.1"/>
    <property type="molecule type" value="Genomic_DNA"/>
</dbReference>
<evidence type="ECO:0000313" key="5">
    <source>
        <dbReference type="EMBL" id="CAB4903493.1"/>
    </source>
</evidence>
<comment type="similarity">
    <text evidence="2">Belongs to the bacterial solute-binding protein 2 family.</text>
</comment>
<dbReference type="GO" id="GO:0030313">
    <property type="term" value="C:cell envelope"/>
    <property type="evidence" value="ECO:0007669"/>
    <property type="project" value="UniProtKB-SubCell"/>
</dbReference>
<keyword evidence="3" id="KW-0732">Signal</keyword>
<dbReference type="InterPro" id="IPR025997">
    <property type="entry name" value="SBP_2_dom"/>
</dbReference>
<dbReference type="PANTHER" id="PTHR46847:SF3">
    <property type="entry name" value="GALACTOFURANOSE-BINDING PROTEIN YTFQ"/>
    <property type="match status" value="1"/>
</dbReference>
<evidence type="ECO:0000259" key="4">
    <source>
        <dbReference type="Pfam" id="PF13407"/>
    </source>
</evidence>
<dbReference type="GO" id="GO:0030246">
    <property type="term" value="F:carbohydrate binding"/>
    <property type="evidence" value="ECO:0007669"/>
    <property type="project" value="UniProtKB-ARBA"/>
</dbReference>
<name>A0A6J7GHB5_9ZZZZ</name>
<evidence type="ECO:0000256" key="1">
    <source>
        <dbReference type="ARBA" id="ARBA00004196"/>
    </source>
</evidence>
<gene>
    <name evidence="5" type="ORF">UFOPK3564_00728</name>
</gene>
<comment type="subcellular location">
    <subcellularLocation>
        <location evidence="1">Cell envelope</location>
    </subcellularLocation>
</comment>
<evidence type="ECO:0000256" key="2">
    <source>
        <dbReference type="ARBA" id="ARBA00007639"/>
    </source>
</evidence>
<dbReference type="Gene3D" id="3.40.50.2300">
    <property type="match status" value="2"/>
</dbReference>
<dbReference type="SUPFAM" id="SSF53822">
    <property type="entry name" value="Periplasmic binding protein-like I"/>
    <property type="match status" value="1"/>
</dbReference>
<accession>A0A6J7GHB5</accession>
<dbReference type="InterPro" id="IPR028082">
    <property type="entry name" value="Peripla_BP_I"/>
</dbReference>